<dbReference type="InterPro" id="IPR023211">
    <property type="entry name" value="DNA_pol_palm_dom_sf"/>
</dbReference>
<keyword evidence="6" id="KW-0239">DNA-directed DNA polymerase</keyword>
<dbReference type="Pfam" id="PF03175">
    <property type="entry name" value="DNA_pol_B_2"/>
    <property type="match status" value="1"/>
</dbReference>
<evidence type="ECO:0000256" key="1">
    <source>
        <dbReference type="ARBA" id="ARBA00005755"/>
    </source>
</evidence>
<evidence type="ECO:0000256" key="2">
    <source>
        <dbReference type="ARBA" id="ARBA00012417"/>
    </source>
</evidence>
<dbReference type="Proteomes" id="UP001164746">
    <property type="component" value="Chromosome 1"/>
</dbReference>
<evidence type="ECO:0000259" key="9">
    <source>
        <dbReference type="Pfam" id="PF03175"/>
    </source>
</evidence>
<keyword evidence="4" id="KW-0548">Nucleotidyltransferase</keyword>
<evidence type="ECO:0000256" key="5">
    <source>
        <dbReference type="ARBA" id="ARBA00022705"/>
    </source>
</evidence>
<evidence type="ECO:0000256" key="7">
    <source>
        <dbReference type="ARBA" id="ARBA00023125"/>
    </source>
</evidence>
<dbReference type="Gene3D" id="3.90.1600.10">
    <property type="entry name" value="Palm domain of DNA polymerase"/>
    <property type="match status" value="1"/>
</dbReference>
<name>A0ABY7DAU5_MYAAR</name>
<dbReference type="InterPro" id="IPR004868">
    <property type="entry name" value="DNA-dir_DNA_pol_B_mt/vir"/>
</dbReference>
<dbReference type="EMBL" id="CP111012">
    <property type="protein sequence ID" value="WAQ93902.1"/>
    <property type="molecule type" value="Genomic_DNA"/>
</dbReference>
<keyword evidence="7" id="KW-0238">DNA-binding</keyword>
<evidence type="ECO:0000313" key="10">
    <source>
        <dbReference type="EMBL" id="WAQ93902.1"/>
    </source>
</evidence>
<sequence length="254" mass="29865">MEKNIINNFIKCLELVSPLEPRDAFFGGRTEAFKLVEETANEKQIKYYDVTSLYYFVKKNRKIPIGHSQVIKEYFTEISQYEGRIKYKVLVPRRLHIQVLLVKCNRKLMFRLCLLGTEKFQQCSCEHCDSERAFVGTWVIDEQVKNVRFINDESVQLDWVHKDDYIGASSRTNVIIVRGITLNFKNSLCYNFNTVENMVTGKSKVDHIAVVYENKIVRNPTLGHVISKRKVKDYRIVFDKRVITDKNRTQPYGY</sequence>
<evidence type="ECO:0000313" key="11">
    <source>
        <dbReference type="Proteomes" id="UP001164746"/>
    </source>
</evidence>
<evidence type="ECO:0000256" key="6">
    <source>
        <dbReference type="ARBA" id="ARBA00022932"/>
    </source>
</evidence>
<keyword evidence="5" id="KW-0235">DNA replication</keyword>
<gene>
    <name evidence="10" type="ORF">MAR_006373</name>
</gene>
<keyword evidence="11" id="KW-1185">Reference proteome</keyword>
<organism evidence="10 11">
    <name type="scientific">Mya arenaria</name>
    <name type="common">Soft-shell clam</name>
    <dbReference type="NCBI Taxonomy" id="6604"/>
    <lineage>
        <taxon>Eukaryota</taxon>
        <taxon>Metazoa</taxon>
        <taxon>Spiralia</taxon>
        <taxon>Lophotrochozoa</taxon>
        <taxon>Mollusca</taxon>
        <taxon>Bivalvia</taxon>
        <taxon>Autobranchia</taxon>
        <taxon>Heteroconchia</taxon>
        <taxon>Euheterodonta</taxon>
        <taxon>Imparidentia</taxon>
        <taxon>Neoheterodontei</taxon>
        <taxon>Myida</taxon>
        <taxon>Myoidea</taxon>
        <taxon>Myidae</taxon>
        <taxon>Mya</taxon>
    </lineage>
</organism>
<dbReference type="PANTHER" id="PTHR33568">
    <property type="entry name" value="DNA POLYMERASE"/>
    <property type="match status" value="1"/>
</dbReference>
<comment type="catalytic activity">
    <reaction evidence="8">
        <text>DNA(n) + a 2'-deoxyribonucleoside 5'-triphosphate = DNA(n+1) + diphosphate</text>
        <dbReference type="Rhea" id="RHEA:22508"/>
        <dbReference type="Rhea" id="RHEA-COMP:17339"/>
        <dbReference type="Rhea" id="RHEA-COMP:17340"/>
        <dbReference type="ChEBI" id="CHEBI:33019"/>
        <dbReference type="ChEBI" id="CHEBI:61560"/>
        <dbReference type="ChEBI" id="CHEBI:173112"/>
        <dbReference type="EC" id="2.7.7.7"/>
    </reaction>
</comment>
<reference evidence="10" key="1">
    <citation type="submission" date="2022-11" db="EMBL/GenBank/DDBJ databases">
        <title>Centuries of genome instability and evolution in soft-shell clam transmissible cancer (bioRxiv).</title>
        <authorList>
            <person name="Hart S.F.M."/>
            <person name="Yonemitsu M.A."/>
            <person name="Giersch R.M."/>
            <person name="Beal B.F."/>
            <person name="Arriagada G."/>
            <person name="Davis B.W."/>
            <person name="Ostrander E.A."/>
            <person name="Goff S.P."/>
            <person name="Metzger M.J."/>
        </authorList>
    </citation>
    <scope>NUCLEOTIDE SEQUENCE</scope>
    <source>
        <strain evidence="10">MELC-2E11</strain>
        <tissue evidence="10">Siphon/mantle</tissue>
    </source>
</reference>
<dbReference type="EC" id="2.7.7.7" evidence="2"/>
<dbReference type="SUPFAM" id="SSF56672">
    <property type="entry name" value="DNA/RNA polymerases"/>
    <property type="match status" value="1"/>
</dbReference>
<dbReference type="PANTHER" id="PTHR33568:SF3">
    <property type="entry name" value="DNA-DIRECTED DNA POLYMERASE"/>
    <property type="match status" value="1"/>
</dbReference>
<evidence type="ECO:0000256" key="3">
    <source>
        <dbReference type="ARBA" id="ARBA00022679"/>
    </source>
</evidence>
<protein>
    <recommendedName>
        <fullName evidence="2">DNA-directed DNA polymerase</fullName>
        <ecNumber evidence="2">2.7.7.7</ecNumber>
    </recommendedName>
</protein>
<dbReference type="InterPro" id="IPR043502">
    <property type="entry name" value="DNA/RNA_pol_sf"/>
</dbReference>
<evidence type="ECO:0000256" key="8">
    <source>
        <dbReference type="ARBA" id="ARBA00049244"/>
    </source>
</evidence>
<accession>A0ABY7DAU5</accession>
<evidence type="ECO:0000256" key="4">
    <source>
        <dbReference type="ARBA" id="ARBA00022695"/>
    </source>
</evidence>
<feature type="domain" description="DNA-directed DNA polymerase family B mitochondria/virus" evidence="9">
    <location>
        <begin position="22"/>
        <end position="103"/>
    </location>
</feature>
<proteinExistence type="inferred from homology"/>
<keyword evidence="3" id="KW-0808">Transferase</keyword>
<comment type="similarity">
    <text evidence="1">Belongs to the DNA polymerase type-B family.</text>
</comment>